<feature type="region of interest" description="Disordered" evidence="1">
    <location>
        <begin position="47"/>
        <end position="67"/>
    </location>
</feature>
<sequence length="125" mass="13805">MEEGRKMESAHIFAAVASLLPILLHWPSEVARRRDLVAMTSPACSVTSSSKEGIRKGTSEPPPHPIPPRLSDLLIESVLGPTLERHRWPQKSALTLVKMITAARAKIVEKSARTAIVEKNFMEES</sequence>
<proteinExistence type="predicted"/>
<name>A0A091DUI5_FUKDA</name>
<dbReference type="AlphaFoldDB" id="A0A091DUI5"/>
<organism evidence="2 3">
    <name type="scientific">Fukomys damarensis</name>
    <name type="common">Damaraland mole rat</name>
    <name type="synonym">Cryptomys damarensis</name>
    <dbReference type="NCBI Taxonomy" id="885580"/>
    <lineage>
        <taxon>Eukaryota</taxon>
        <taxon>Metazoa</taxon>
        <taxon>Chordata</taxon>
        <taxon>Craniata</taxon>
        <taxon>Vertebrata</taxon>
        <taxon>Euteleostomi</taxon>
        <taxon>Mammalia</taxon>
        <taxon>Eutheria</taxon>
        <taxon>Euarchontoglires</taxon>
        <taxon>Glires</taxon>
        <taxon>Rodentia</taxon>
        <taxon>Hystricomorpha</taxon>
        <taxon>Bathyergidae</taxon>
        <taxon>Fukomys</taxon>
    </lineage>
</organism>
<dbReference type="Proteomes" id="UP000028990">
    <property type="component" value="Unassembled WGS sequence"/>
</dbReference>
<dbReference type="EMBL" id="KN123184">
    <property type="protein sequence ID" value="KFO26471.1"/>
    <property type="molecule type" value="Genomic_DNA"/>
</dbReference>
<keyword evidence="3" id="KW-1185">Reference proteome</keyword>
<gene>
    <name evidence="2" type="ORF">H920_12147</name>
</gene>
<evidence type="ECO:0000313" key="3">
    <source>
        <dbReference type="Proteomes" id="UP000028990"/>
    </source>
</evidence>
<protein>
    <submittedName>
        <fullName evidence="2">Uncharacterized protein</fullName>
    </submittedName>
</protein>
<reference evidence="2 3" key="1">
    <citation type="submission" date="2013-11" db="EMBL/GenBank/DDBJ databases">
        <title>The Damaraland mole rat (Fukomys damarensis) genome and evolution of African mole rats.</title>
        <authorList>
            <person name="Gladyshev V.N."/>
            <person name="Fang X."/>
        </authorList>
    </citation>
    <scope>NUCLEOTIDE SEQUENCE [LARGE SCALE GENOMIC DNA]</scope>
    <source>
        <tissue evidence="2">Liver</tissue>
    </source>
</reference>
<evidence type="ECO:0000256" key="1">
    <source>
        <dbReference type="SAM" id="MobiDB-lite"/>
    </source>
</evidence>
<accession>A0A091DUI5</accession>
<evidence type="ECO:0000313" key="2">
    <source>
        <dbReference type="EMBL" id="KFO26471.1"/>
    </source>
</evidence>